<feature type="transmembrane region" description="Helical" evidence="1">
    <location>
        <begin position="14"/>
        <end position="34"/>
    </location>
</feature>
<dbReference type="eggNOG" id="ENOG5032RGR">
    <property type="taxonomic scope" value="Bacteria"/>
</dbReference>
<dbReference type="OrthoDB" id="7065374at2"/>
<dbReference type="AlphaFoldDB" id="F2K1W1"/>
<dbReference type="RefSeq" id="WP_013659860.1">
    <property type="nucleotide sequence ID" value="NC_015276.1"/>
</dbReference>
<proteinExistence type="predicted"/>
<dbReference type="EMBL" id="CP002583">
    <property type="protein sequence ID" value="ADZ89955.1"/>
    <property type="molecule type" value="Genomic_DNA"/>
</dbReference>
<protein>
    <submittedName>
        <fullName evidence="2">Uncharacterized protein</fullName>
    </submittedName>
</protein>
<dbReference type="Proteomes" id="UP000001062">
    <property type="component" value="Chromosome"/>
</dbReference>
<dbReference type="KEGG" id="mme:Marme_0671"/>
<evidence type="ECO:0000313" key="2">
    <source>
        <dbReference type="EMBL" id="ADZ89955.1"/>
    </source>
</evidence>
<dbReference type="STRING" id="717774.Marme_0671"/>
<keyword evidence="1" id="KW-0812">Transmembrane</keyword>
<organism evidence="2 3">
    <name type="scientific">Marinomonas mediterranea (strain ATCC 700492 / JCM 21426 / NBRC 103028 / MMB-1)</name>
    <dbReference type="NCBI Taxonomy" id="717774"/>
    <lineage>
        <taxon>Bacteria</taxon>
        <taxon>Pseudomonadati</taxon>
        <taxon>Pseudomonadota</taxon>
        <taxon>Gammaproteobacteria</taxon>
        <taxon>Oceanospirillales</taxon>
        <taxon>Oceanospirillaceae</taxon>
        <taxon>Marinomonas</taxon>
    </lineage>
</organism>
<keyword evidence="3" id="KW-1185">Reference proteome</keyword>
<gene>
    <name evidence="2" type="ordered locus">Marme_0671</name>
</gene>
<evidence type="ECO:0000313" key="3">
    <source>
        <dbReference type="Proteomes" id="UP000001062"/>
    </source>
</evidence>
<keyword evidence="1" id="KW-0472">Membrane</keyword>
<keyword evidence="1" id="KW-1133">Transmembrane helix</keyword>
<accession>F2K1W1</accession>
<evidence type="ECO:0000256" key="1">
    <source>
        <dbReference type="SAM" id="Phobius"/>
    </source>
</evidence>
<reference evidence="2 3" key="1">
    <citation type="journal article" date="2012" name="Stand. Genomic Sci.">
        <title>Complete genome sequence of the melanogenic marine bacterium Marinomonas mediterranea type strain (MMB-1(T)).</title>
        <authorList>
            <person name="Lucas-Elio P."/>
            <person name="Goodwin L."/>
            <person name="Woyke T."/>
            <person name="Pitluck S."/>
            <person name="Nolan M."/>
            <person name="Kyrpides N.C."/>
            <person name="Detter J.C."/>
            <person name="Copeland A."/>
            <person name="Teshima H."/>
            <person name="Bruce D."/>
            <person name="Detter C."/>
            <person name="Tapia R."/>
            <person name="Han S."/>
            <person name="Land M.L."/>
            <person name="Ivanova N."/>
            <person name="Mikhailova N."/>
            <person name="Johnston A.W."/>
            <person name="Sanchez-Amat A."/>
        </authorList>
    </citation>
    <scope>NUCLEOTIDE SEQUENCE [LARGE SCALE GENOMIC DNA]</scope>
    <source>
        <strain evidence="3">ATCC 700492 / JCM 21426 / NBRC 103028 / MMB-1</strain>
    </source>
</reference>
<dbReference type="HOGENOM" id="CLU_1432974_0_0_6"/>
<sequence>MELLTKFWSLLSNYGNALNLIAIVISVIALSRSLSKSVPILYRLGKALSSHEILIYADDRYEDLKETLEDSGLFDPKKIKKVGINNLDKIRSADICIVHYQCAKNSIIKENDRLNLQEHQRDNTISRIINLKSNNNSLIVYAPHGERLQNEEFGLLDSKNNTALTNFRGRLVSDVLISMIAMKRQKALF</sequence>
<name>F2K1W1_MARM1</name>